<evidence type="ECO:0000313" key="2">
    <source>
        <dbReference type="EMBL" id="KAH7244845.1"/>
    </source>
</evidence>
<proteinExistence type="predicted"/>
<dbReference type="PANTHER" id="PTHR24148:SF64">
    <property type="entry name" value="HETEROKARYON INCOMPATIBILITY DOMAIN-CONTAINING PROTEIN"/>
    <property type="match status" value="1"/>
</dbReference>
<gene>
    <name evidence="2" type="ORF">B0J15DRAFT_500866</name>
</gene>
<dbReference type="Pfam" id="PF06985">
    <property type="entry name" value="HET"/>
    <property type="match status" value="1"/>
</dbReference>
<reference evidence="2" key="1">
    <citation type="journal article" date="2021" name="Nat. Commun.">
        <title>Genetic determinants of endophytism in the Arabidopsis root mycobiome.</title>
        <authorList>
            <person name="Mesny F."/>
            <person name="Miyauchi S."/>
            <person name="Thiergart T."/>
            <person name="Pickel B."/>
            <person name="Atanasova L."/>
            <person name="Karlsson M."/>
            <person name="Huettel B."/>
            <person name="Barry K.W."/>
            <person name="Haridas S."/>
            <person name="Chen C."/>
            <person name="Bauer D."/>
            <person name="Andreopoulos W."/>
            <person name="Pangilinan J."/>
            <person name="LaButti K."/>
            <person name="Riley R."/>
            <person name="Lipzen A."/>
            <person name="Clum A."/>
            <person name="Drula E."/>
            <person name="Henrissat B."/>
            <person name="Kohler A."/>
            <person name="Grigoriev I.V."/>
            <person name="Martin F.M."/>
            <person name="Hacquard S."/>
        </authorList>
    </citation>
    <scope>NUCLEOTIDE SEQUENCE</scope>
    <source>
        <strain evidence="2">FSSC 5 MPI-SDFR-AT-0091</strain>
    </source>
</reference>
<dbReference type="InterPro" id="IPR052895">
    <property type="entry name" value="HetReg/Transcr_Mod"/>
</dbReference>
<dbReference type="Pfam" id="PF26639">
    <property type="entry name" value="Het-6_barrel"/>
    <property type="match status" value="1"/>
</dbReference>
<sequence length="711" mass="79696">MSSQIYQNLPNPATSIRLLRIEPGWPTDPLSVQLTVVPDRNTAPSYDALSYVWGEDLSPDPISCNGSSITITANLESALRALRPFPAVGNPAQHGVDVINTDHLLHSSKHPWKTFARNRNETEVIESRRVKADADQTAEFVWIDALCINQADLKECAEQVKGMRGIYTTAKVVRVWLGTTLVTAEGVPRVFPDVKTRKLDAAFGRIRLTELGHMPVVLSFLAQALRNERRSLEENGPTSVPGATVETEQGELRSVGFPQAYAPEWAILIGFLEQPWFHRVWIVQEVVMAQEAKVMMGDWEMRWEPFARAIDILEEARLSISRSLKVHGEEDLWKGLPLLAIRYLGHIRQLPGRTNHLLPLLNDSRQRKATKPADHVFAILGMASEVVNPDPKRVDLSRLVTIDYRKPTAQVFRDATWFIILSHATLYPLHMVELSDGQSMQDCPSWVPLWTEPLKAMGLHRDLFNADLSRKMDIGYHDDNTLQVSGYAFERVQVLNTGLQIAAQITANMNSNPATHYPPRSEDIEFVTSAWNLAESFQITVPGETGLLQRPYHSPDAVLEAFVYTLCGNWIDGDERADSSSEVINSAKAWLEKFVDQFSQSTSFLSKAWHAFREAVLLDDLLIFQACLLRACMSRRFFMTSGGFMGIGPESMKEDDVVVVIFGLSLPFLLRQSQADANKFLVVGPCYVHGIMDGELVTALEGQPPQVFDLV</sequence>
<dbReference type="InterPro" id="IPR010730">
    <property type="entry name" value="HET"/>
</dbReference>
<feature type="domain" description="Heterokaryon incompatibility" evidence="1">
    <location>
        <begin position="136"/>
        <end position="285"/>
    </location>
</feature>
<name>A0A9P9K5L5_FUSSL</name>
<dbReference type="Proteomes" id="UP000736672">
    <property type="component" value="Unassembled WGS sequence"/>
</dbReference>
<keyword evidence="3" id="KW-1185">Reference proteome</keyword>
<dbReference type="OrthoDB" id="2288928at2759"/>
<dbReference type="EMBL" id="JAGTJS010000017">
    <property type="protein sequence ID" value="KAH7244845.1"/>
    <property type="molecule type" value="Genomic_DNA"/>
</dbReference>
<accession>A0A9P9K5L5</accession>
<evidence type="ECO:0000313" key="3">
    <source>
        <dbReference type="Proteomes" id="UP000736672"/>
    </source>
</evidence>
<organism evidence="2 3">
    <name type="scientific">Fusarium solani</name>
    <name type="common">Filamentous fungus</name>
    <dbReference type="NCBI Taxonomy" id="169388"/>
    <lineage>
        <taxon>Eukaryota</taxon>
        <taxon>Fungi</taxon>
        <taxon>Dikarya</taxon>
        <taxon>Ascomycota</taxon>
        <taxon>Pezizomycotina</taxon>
        <taxon>Sordariomycetes</taxon>
        <taxon>Hypocreomycetidae</taxon>
        <taxon>Hypocreales</taxon>
        <taxon>Nectriaceae</taxon>
        <taxon>Fusarium</taxon>
        <taxon>Fusarium solani species complex</taxon>
    </lineage>
</organism>
<protein>
    <submittedName>
        <fullName evidence="2">Heterokaryon incompatibility protein-domain-containing protein</fullName>
    </submittedName>
</protein>
<dbReference type="PANTHER" id="PTHR24148">
    <property type="entry name" value="ANKYRIN REPEAT DOMAIN-CONTAINING PROTEIN 39 HOMOLOG-RELATED"/>
    <property type="match status" value="1"/>
</dbReference>
<evidence type="ECO:0000259" key="1">
    <source>
        <dbReference type="Pfam" id="PF06985"/>
    </source>
</evidence>
<dbReference type="AlphaFoldDB" id="A0A9P9K5L5"/>
<comment type="caution">
    <text evidence="2">The sequence shown here is derived from an EMBL/GenBank/DDBJ whole genome shotgun (WGS) entry which is preliminary data.</text>
</comment>